<dbReference type="Gene3D" id="1.10.150.130">
    <property type="match status" value="1"/>
</dbReference>
<dbReference type="CDD" id="cd00796">
    <property type="entry name" value="INT_Rci_Hp1_C"/>
    <property type="match status" value="1"/>
</dbReference>
<comment type="similarity">
    <text evidence="1">Belongs to the 'phage' integrase family.</text>
</comment>
<proteinExistence type="inferred from homology"/>
<keyword evidence="2" id="KW-0229">DNA integration</keyword>
<accession>A0ABY0EGV1</accession>
<feature type="domain" description="Core-binding (CB)" evidence="7">
    <location>
        <begin position="83"/>
        <end position="166"/>
    </location>
</feature>
<dbReference type="SUPFAM" id="SSF56349">
    <property type="entry name" value="DNA breaking-rejoining enzymes"/>
    <property type="match status" value="1"/>
</dbReference>
<evidence type="ECO:0008006" key="10">
    <source>
        <dbReference type="Google" id="ProtNLM"/>
    </source>
</evidence>
<dbReference type="InterPro" id="IPR010998">
    <property type="entry name" value="Integrase_recombinase_N"/>
</dbReference>
<dbReference type="PANTHER" id="PTHR30629">
    <property type="entry name" value="PROPHAGE INTEGRASE"/>
    <property type="match status" value="1"/>
</dbReference>
<keyword evidence="4" id="KW-0233">DNA recombination</keyword>
<keyword evidence="3 5" id="KW-0238">DNA-binding</keyword>
<keyword evidence="9" id="KW-1185">Reference proteome</keyword>
<dbReference type="Gene3D" id="1.10.443.10">
    <property type="entry name" value="Intergrase catalytic core"/>
    <property type="match status" value="1"/>
</dbReference>
<reference evidence="8 9" key="1">
    <citation type="submission" date="2017-09" db="EMBL/GenBank/DDBJ databases">
        <title>Genomics of the genus Arcobacter.</title>
        <authorList>
            <person name="Perez-Cataluna A."/>
            <person name="Figueras M.J."/>
            <person name="Salas-Masso N."/>
        </authorList>
    </citation>
    <scope>NUCLEOTIDE SEQUENCE [LARGE SCALE GENOMIC DNA]</scope>
    <source>
        <strain evidence="8 9">LMG 6621</strain>
    </source>
</reference>
<evidence type="ECO:0000256" key="4">
    <source>
        <dbReference type="ARBA" id="ARBA00023172"/>
    </source>
</evidence>
<dbReference type="PROSITE" id="PS51898">
    <property type="entry name" value="TYR_RECOMBINASE"/>
    <property type="match status" value="1"/>
</dbReference>
<dbReference type="Pfam" id="PF14659">
    <property type="entry name" value="Phage_int_SAM_3"/>
    <property type="match status" value="1"/>
</dbReference>
<dbReference type="InterPro" id="IPR011010">
    <property type="entry name" value="DNA_brk_join_enz"/>
</dbReference>
<dbReference type="InterPro" id="IPR002104">
    <property type="entry name" value="Integrase_catalytic"/>
</dbReference>
<evidence type="ECO:0000256" key="5">
    <source>
        <dbReference type="PROSITE-ProRule" id="PRU01248"/>
    </source>
</evidence>
<evidence type="ECO:0000256" key="3">
    <source>
        <dbReference type="ARBA" id="ARBA00023125"/>
    </source>
</evidence>
<evidence type="ECO:0000313" key="8">
    <source>
        <dbReference type="EMBL" id="RXI25899.1"/>
    </source>
</evidence>
<dbReference type="InterPro" id="IPR013762">
    <property type="entry name" value="Integrase-like_cat_sf"/>
</dbReference>
<feature type="domain" description="Tyr recombinase" evidence="6">
    <location>
        <begin position="187"/>
        <end position="364"/>
    </location>
</feature>
<evidence type="ECO:0000259" key="7">
    <source>
        <dbReference type="PROSITE" id="PS51900"/>
    </source>
</evidence>
<dbReference type="Proteomes" id="UP000290580">
    <property type="component" value="Unassembled WGS sequence"/>
</dbReference>
<name>A0ABY0EGV1_9BACT</name>
<evidence type="ECO:0000256" key="1">
    <source>
        <dbReference type="ARBA" id="ARBA00008857"/>
    </source>
</evidence>
<dbReference type="InterPro" id="IPR044068">
    <property type="entry name" value="CB"/>
</dbReference>
<dbReference type="Pfam" id="PF00589">
    <property type="entry name" value="Phage_integrase"/>
    <property type="match status" value="1"/>
</dbReference>
<evidence type="ECO:0000259" key="6">
    <source>
        <dbReference type="PROSITE" id="PS51898"/>
    </source>
</evidence>
<dbReference type="PANTHER" id="PTHR30629:SF2">
    <property type="entry name" value="PROPHAGE INTEGRASE INTS-RELATED"/>
    <property type="match status" value="1"/>
</dbReference>
<protein>
    <recommendedName>
        <fullName evidence="10">Tyrosine-type recombinase/integrase</fullName>
    </recommendedName>
</protein>
<dbReference type="InterPro" id="IPR050808">
    <property type="entry name" value="Phage_Integrase"/>
</dbReference>
<evidence type="ECO:0000313" key="9">
    <source>
        <dbReference type="Proteomes" id="UP000290580"/>
    </source>
</evidence>
<comment type="caution">
    <text evidence="8">The sequence shown here is derived from an EMBL/GenBank/DDBJ whole genome shotgun (WGS) entry which is preliminary data.</text>
</comment>
<sequence>MTPKRTPLAIPKTTKTIYPGIRFYQDSIKGKVFVATFTINSKKYRKIIGYENDEFKTNAKIAFLKKEELKNDILNNNYIKKDLTFKELFKIYIEHLENSKSVSSRTILTKQSNYKTHFKPVFDNLYINNIQAFQIQNLANTLLKSKAPKTVDNLLADLSAIFKYAMKNKYITNNPVLLVDKPKYDNLRDYPLNIDESKRLFRAIIDFKEPLYKEIFTFLLHGRRKDEVLSLTWDMIDLEKRVYYIGFEINKAKKNMSYEITDELYEILSNKEDKTGYVFKSLVTGDKVKNLRWAWKRILEAAEITKPIRIHDLRHLIGEISLNETDNSMEVVAAILGHSSTRPTRRYAKVQQKVAAQGLKKVFDTLK</sequence>
<gene>
    <name evidence="8" type="ORF">CP959_06260</name>
</gene>
<dbReference type="EMBL" id="NXIC01000003">
    <property type="protein sequence ID" value="RXI25899.1"/>
    <property type="molecule type" value="Genomic_DNA"/>
</dbReference>
<evidence type="ECO:0000256" key="2">
    <source>
        <dbReference type="ARBA" id="ARBA00022908"/>
    </source>
</evidence>
<dbReference type="PROSITE" id="PS51900">
    <property type="entry name" value="CB"/>
    <property type="match status" value="1"/>
</dbReference>
<organism evidence="8 9">
    <name type="scientific">Aliarcobacter skirrowii CCUG 10374</name>
    <dbReference type="NCBI Taxonomy" id="1032239"/>
    <lineage>
        <taxon>Bacteria</taxon>
        <taxon>Pseudomonadati</taxon>
        <taxon>Campylobacterota</taxon>
        <taxon>Epsilonproteobacteria</taxon>
        <taxon>Campylobacterales</taxon>
        <taxon>Arcobacteraceae</taxon>
        <taxon>Aliarcobacter</taxon>
    </lineage>
</organism>
<dbReference type="InterPro" id="IPR004107">
    <property type="entry name" value="Integrase_SAM-like_N"/>
</dbReference>